<dbReference type="InterPro" id="IPR011250">
    <property type="entry name" value="OMP/PagP_B-barrel"/>
</dbReference>
<proteinExistence type="predicted"/>
<reference evidence="2" key="1">
    <citation type="submission" date="2019-08" db="EMBL/GenBank/DDBJ databases">
        <authorList>
            <person name="Kucharzyk K."/>
            <person name="Murdoch R.W."/>
            <person name="Higgins S."/>
            <person name="Loffler F."/>
        </authorList>
    </citation>
    <scope>NUCLEOTIDE SEQUENCE</scope>
</reference>
<gene>
    <name evidence="2" type="ORF">SDC9_31336</name>
</gene>
<organism evidence="2">
    <name type="scientific">bioreactor metagenome</name>
    <dbReference type="NCBI Taxonomy" id="1076179"/>
    <lineage>
        <taxon>unclassified sequences</taxon>
        <taxon>metagenomes</taxon>
        <taxon>ecological metagenomes</taxon>
    </lineage>
</organism>
<dbReference type="SUPFAM" id="SSF56925">
    <property type="entry name" value="OMPA-like"/>
    <property type="match status" value="1"/>
</dbReference>
<dbReference type="Gene3D" id="2.40.160.20">
    <property type="match status" value="2"/>
</dbReference>
<dbReference type="EMBL" id="VSSQ01000204">
    <property type="protein sequence ID" value="MPL85368.1"/>
    <property type="molecule type" value="Genomic_DNA"/>
</dbReference>
<name>A0A644V225_9ZZZZ</name>
<sequence length="356" mass="40024">MEPGYTLESVNIPNVAVRLVLWGYDFNDYLAAQITYMRPVGWVKYRYTVDGNNVLDTKSVWTNVGGFTLKGKLPIGNKFSVYGEGGLGIITRAGFEDALGKPVVKDANFATFLFGAGLKYHINKKWALQLVSNYSPASAKRNQPSTSFIGTGFSYNFTPYTEKQIQKTADGGMIHPKQWLQVGYTSNLLGYGVNNFVSNKYFPIFWGGMAHVKQGLSLNYQRNVFHSAKFFALDWGINASVWQTTGMHGNTNGQEEQFFTCSLFPVFRLNFLQTKLFDAYFYYTVAAPTFISKKIIDGYNTGENFTFMDNMGAGIFFGEDRKYNAELKIGHYSNGNIFPHNDAVKIPLSLNLGYVF</sequence>
<accession>A0A644V225</accession>
<feature type="domain" description="Outer membrane protein OmpA-like transmembrane" evidence="1">
    <location>
        <begin position="20"/>
        <end position="157"/>
    </location>
</feature>
<evidence type="ECO:0000313" key="2">
    <source>
        <dbReference type="EMBL" id="MPL85368.1"/>
    </source>
</evidence>
<evidence type="ECO:0000259" key="1">
    <source>
        <dbReference type="Pfam" id="PF01389"/>
    </source>
</evidence>
<dbReference type="InterPro" id="IPR018550">
    <property type="entry name" value="Lipid-A_deacylase-rel"/>
</dbReference>
<protein>
    <recommendedName>
        <fullName evidence="1">Outer membrane protein OmpA-like transmembrane domain-containing protein</fullName>
    </recommendedName>
</protein>
<dbReference type="AlphaFoldDB" id="A0A644V225"/>
<dbReference type="Pfam" id="PF09411">
    <property type="entry name" value="PagL"/>
    <property type="match status" value="1"/>
</dbReference>
<comment type="caution">
    <text evidence="2">The sequence shown here is derived from an EMBL/GenBank/DDBJ whole genome shotgun (WGS) entry which is preliminary data.</text>
</comment>
<dbReference type="Pfam" id="PF01389">
    <property type="entry name" value="OmpA_membrane"/>
    <property type="match status" value="1"/>
</dbReference>
<dbReference type="InterPro" id="IPR000498">
    <property type="entry name" value="OmpA-like_TM_dom"/>
</dbReference>